<dbReference type="PANTHER" id="PTHR21228">
    <property type="entry name" value="FAST LEU-RICH DOMAIN-CONTAINING"/>
    <property type="match status" value="1"/>
</dbReference>
<feature type="domain" description="RAP" evidence="3">
    <location>
        <begin position="335"/>
        <end position="393"/>
    </location>
</feature>
<dbReference type="PANTHER" id="PTHR21228:SF72">
    <property type="entry name" value="LD32258P"/>
    <property type="match status" value="1"/>
</dbReference>
<dbReference type="Pfam" id="PF08373">
    <property type="entry name" value="RAP"/>
    <property type="match status" value="1"/>
</dbReference>
<dbReference type="Pfam" id="PF08368">
    <property type="entry name" value="FAST_2"/>
    <property type="match status" value="1"/>
</dbReference>
<sequence length="409" mass="48356">MLYGRDKDLLELLLHKFEQHSNRLKESDCLKISHSLFLLKNKRIKRTSPEQIKHVNALLRERTKYLLLQVDNSDFIGWSTLLKAAVLRGDYDSELVEDLLIKFKELDYMSSKLVESISYLLSNTRSLIPEIINKCTEYVINHKSNILGFNAEKLLYSCYTLAYHPVNGDKFFEDVIDVILRDQERLSGLSFLQSALSLCYFNKLPSSFIKQIFNVEFMEKLDSELENCYSKDRYPQRVRKILMALNRAVCLEYPEYNVPWFHQKYIEDMQKISVKNTDKMYHHRINEYLAQVLQNPQSISKDVVTPYGYHIDFVVNFNSRGDPVSSESSDINRRVAVLLFYPYDFTQFYTHLKGKYQMKMRHLEIFGYEVAAVNFSQWINLLYPEERLEFISKLIWPETNTNTSVLPKR</sequence>
<reference evidence="4 5" key="1">
    <citation type="journal article" date="2023" name="Insect Mol. Biol.">
        <title>Genome sequencing provides insights into the evolution of gene families encoding plant cell wall-degrading enzymes in longhorned beetles.</title>
        <authorList>
            <person name="Shin N.R."/>
            <person name="Okamura Y."/>
            <person name="Kirsch R."/>
            <person name="Pauchet Y."/>
        </authorList>
    </citation>
    <scope>NUCLEOTIDE SEQUENCE [LARGE SCALE GENOMIC DNA]</scope>
    <source>
        <strain evidence="4">EAD_L_NR</strain>
    </source>
</reference>
<dbReference type="GO" id="GO:0000963">
    <property type="term" value="P:mitochondrial RNA processing"/>
    <property type="evidence" value="ECO:0007669"/>
    <property type="project" value="TreeGrafter"/>
</dbReference>
<evidence type="ECO:0000313" key="5">
    <source>
        <dbReference type="Proteomes" id="UP001159042"/>
    </source>
</evidence>
<dbReference type="InterPro" id="IPR013584">
    <property type="entry name" value="RAP"/>
</dbReference>
<dbReference type="EMBL" id="JANEYG010000006">
    <property type="protein sequence ID" value="KAJ8922494.1"/>
    <property type="molecule type" value="Genomic_DNA"/>
</dbReference>
<keyword evidence="5" id="KW-1185">Reference proteome</keyword>
<dbReference type="GO" id="GO:0044528">
    <property type="term" value="P:regulation of mitochondrial mRNA stability"/>
    <property type="evidence" value="ECO:0007669"/>
    <property type="project" value="InterPro"/>
</dbReference>
<dbReference type="GO" id="GO:0003723">
    <property type="term" value="F:RNA binding"/>
    <property type="evidence" value="ECO:0007669"/>
    <property type="project" value="TreeGrafter"/>
</dbReference>
<gene>
    <name evidence="4" type="ORF">NQ315_007522</name>
</gene>
<evidence type="ECO:0000256" key="1">
    <source>
        <dbReference type="ARBA" id="ARBA00004173"/>
    </source>
</evidence>
<name>A0AAV8W7L1_9CUCU</name>
<dbReference type="Proteomes" id="UP001159042">
    <property type="component" value="Unassembled WGS sequence"/>
</dbReference>
<dbReference type="GO" id="GO:0035770">
    <property type="term" value="C:ribonucleoprotein granule"/>
    <property type="evidence" value="ECO:0007669"/>
    <property type="project" value="TreeGrafter"/>
</dbReference>
<evidence type="ECO:0000259" key="3">
    <source>
        <dbReference type="PROSITE" id="PS51286"/>
    </source>
</evidence>
<protein>
    <recommendedName>
        <fullName evidence="3">RAP domain-containing protein</fullName>
    </recommendedName>
</protein>
<dbReference type="Pfam" id="PF06743">
    <property type="entry name" value="FAST_1"/>
    <property type="match status" value="1"/>
</dbReference>
<proteinExistence type="predicted"/>
<comment type="subcellular location">
    <subcellularLocation>
        <location evidence="1">Mitochondrion</location>
    </subcellularLocation>
</comment>
<keyword evidence="2" id="KW-0496">Mitochondrion</keyword>
<dbReference type="PROSITE" id="PS51286">
    <property type="entry name" value="RAP"/>
    <property type="match status" value="1"/>
</dbReference>
<dbReference type="InterPro" id="IPR013579">
    <property type="entry name" value="FAST_2"/>
</dbReference>
<evidence type="ECO:0000256" key="2">
    <source>
        <dbReference type="ARBA" id="ARBA00023128"/>
    </source>
</evidence>
<comment type="caution">
    <text evidence="4">The sequence shown here is derived from an EMBL/GenBank/DDBJ whole genome shotgun (WGS) entry which is preliminary data.</text>
</comment>
<dbReference type="GO" id="GO:0005759">
    <property type="term" value="C:mitochondrial matrix"/>
    <property type="evidence" value="ECO:0007669"/>
    <property type="project" value="TreeGrafter"/>
</dbReference>
<dbReference type="AlphaFoldDB" id="A0AAV8W7L1"/>
<dbReference type="InterPro" id="IPR050870">
    <property type="entry name" value="FAST_kinase"/>
</dbReference>
<organism evidence="4 5">
    <name type="scientific">Exocentrus adspersus</name>
    <dbReference type="NCBI Taxonomy" id="1586481"/>
    <lineage>
        <taxon>Eukaryota</taxon>
        <taxon>Metazoa</taxon>
        <taxon>Ecdysozoa</taxon>
        <taxon>Arthropoda</taxon>
        <taxon>Hexapoda</taxon>
        <taxon>Insecta</taxon>
        <taxon>Pterygota</taxon>
        <taxon>Neoptera</taxon>
        <taxon>Endopterygota</taxon>
        <taxon>Coleoptera</taxon>
        <taxon>Polyphaga</taxon>
        <taxon>Cucujiformia</taxon>
        <taxon>Chrysomeloidea</taxon>
        <taxon>Cerambycidae</taxon>
        <taxon>Lamiinae</taxon>
        <taxon>Acanthocinini</taxon>
        <taxon>Exocentrus</taxon>
    </lineage>
</organism>
<dbReference type="InterPro" id="IPR010622">
    <property type="entry name" value="FAST_Leu-rich"/>
</dbReference>
<dbReference type="SMART" id="SM00952">
    <property type="entry name" value="RAP"/>
    <property type="match status" value="1"/>
</dbReference>
<accession>A0AAV8W7L1</accession>
<evidence type="ECO:0000313" key="4">
    <source>
        <dbReference type="EMBL" id="KAJ8922494.1"/>
    </source>
</evidence>